<name>A0ABM6LZ62_9GAMM</name>
<accession>A0ABM6LZ62</accession>
<organism evidence="2 3">
    <name type="scientific">Francisella halioticida</name>
    <dbReference type="NCBI Taxonomy" id="549298"/>
    <lineage>
        <taxon>Bacteria</taxon>
        <taxon>Pseudomonadati</taxon>
        <taxon>Pseudomonadota</taxon>
        <taxon>Gammaproteobacteria</taxon>
        <taxon>Thiotrichales</taxon>
        <taxon>Francisellaceae</taxon>
        <taxon>Francisella</taxon>
    </lineage>
</organism>
<dbReference type="InterPro" id="IPR039556">
    <property type="entry name" value="ICL/PEPM"/>
</dbReference>
<dbReference type="Proteomes" id="UP000249910">
    <property type="component" value="Chromosome"/>
</dbReference>
<protein>
    <submittedName>
        <fullName evidence="2">Carboxyvinyl-carboxyphosphonate phosphorylmutase</fullName>
    </submittedName>
</protein>
<gene>
    <name evidence="2" type="ORF">CDV26_05960</name>
</gene>
<dbReference type="SUPFAM" id="SSF51621">
    <property type="entry name" value="Phosphoenolpyruvate/pyruvate domain"/>
    <property type="match status" value="1"/>
</dbReference>
<evidence type="ECO:0000256" key="1">
    <source>
        <dbReference type="ARBA" id="ARBA00022723"/>
    </source>
</evidence>
<dbReference type="InterPro" id="IPR040442">
    <property type="entry name" value="Pyrv_kinase-like_dom_sf"/>
</dbReference>
<dbReference type="EMBL" id="CP022132">
    <property type="protein sequence ID" value="ASG67989.1"/>
    <property type="molecule type" value="Genomic_DNA"/>
</dbReference>
<dbReference type="Gene3D" id="3.20.20.60">
    <property type="entry name" value="Phosphoenolpyruvate-binding domains"/>
    <property type="match status" value="1"/>
</dbReference>
<dbReference type="InterPro" id="IPR015813">
    <property type="entry name" value="Pyrv/PenolPyrv_kinase-like_dom"/>
</dbReference>
<dbReference type="InterPro" id="IPR018523">
    <property type="entry name" value="Isocitrate_lyase_ph_CS"/>
</dbReference>
<dbReference type="RefSeq" id="WP_088772500.1">
    <property type="nucleotide sequence ID" value="NZ_CP022132.1"/>
</dbReference>
<dbReference type="CDD" id="cd00377">
    <property type="entry name" value="ICL_PEPM"/>
    <property type="match status" value="1"/>
</dbReference>
<dbReference type="Pfam" id="PF13714">
    <property type="entry name" value="PEP_mutase"/>
    <property type="match status" value="1"/>
</dbReference>
<sequence length="283" mass="31004">MTKITLKKLLDQPEIICVPGAYDAWSAKLIEMSGFPAVYMTGYGASASALGKPDIGLLTMTEMAKLVSNMAESVSVPVIADADNGYGSVNNVIRTVQTYEKAGASAIQLEDQVLPKRCGHMTGKKVIERKDMEAKIRAAVDARKSEDTLIIARTDARAVIGFDDALERASAYAAAGADVIFLEAPESIEEMKIVPKIINKPTLINLIDHGKTPFCTNKELEEMGYSIAIYPVASLYAITKTLKDFFAYFKKEGSTKGYPMIDFPKFNEMIGLPEIRDHESKFL</sequence>
<dbReference type="PANTHER" id="PTHR42905:SF5">
    <property type="entry name" value="CARBOXYVINYL-CARBOXYPHOSPHONATE PHOSPHORYLMUTASE, CHLOROPLASTIC"/>
    <property type="match status" value="1"/>
</dbReference>
<keyword evidence="3" id="KW-1185">Reference proteome</keyword>
<evidence type="ECO:0000313" key="3">
    <source>
        <dbReference type="Proteomes" id="UP000249910"/>
    </source>
</evidence>
<proteinExistence type="predicted"/>
<keyword evidence="1" id="KW-0479">Metal-binding</keyword>
<evidence type="ECO:0000313" key="2">
    <source>
        <dbReference type="EMBL" id="ASG67989.1"/>
    </source>
</evidence>
<dbReference type="PROSITE" id="PS00161">
    <property type="entry name" value="ISOCITRATE_LYASE"/>
    <property type="match status" value="1"/>
</dbReference>
<reference evidence="2 3" key="1">
    <citation type="submission" date="2017-06" db="EMBL/GenBank/DDBJ databases">
        <title>Complete genome of Francisella halioticida.</title>
        <authorList>
            <person name="Sjodin A."/>
        </authorList>
    </citation>
    <scope>NUCLEOTIDE SEQUENCE [LARGE SCALE GENOMIC DNA]</scope>
    <source>
        <strain evidence="2 3">DSM 23729</strain>
    </source>
</reference>
<dbReference type="PANTHER" id="PTHR42905">
    <property type="entry name" value="PHOSPHOENOLPYRUVATE CARBOXYLASE"/>
    <property type="match status" value="1"/>
</dbReference>